<dbReference type="InterPro" id="IPR046341">
    <property type="entry name" value="SET_dom_sf"/>
</dbReference>
<dbReference type="Proteomes" id="UP001302367">
    <property type="component" value="Chromosome 1"/>
</dbReference>
<dbReference type="InterPro" id="IPR050869">
    <property type="entry name" value="H3K4_H4K5_MeTrfase"/>
</dbReference>
<accession>A0A2G5IBD0</accession>
<sequence length="647" mass="71891">MDEYKTSIANVDTALNRLKHTLASFELSASSAQKSSTPRTESIPAHNRESDQPTDGKIQCSISSNATSSCPESMLTLRASRQYPEKHVKGSARLAELEKSFHYVAENPYSIPAHVLIASEYLGLGYPDLASGAAYKALLLSDALENDAEEYHDEACEALKTIIQGQPLEERIKIIRQAMDAGIQNGGVSPELDPALDIEITLWLKVHYLLIIYRILARSLLLCSCYRTAHSYAQQGLSLYSDDEELSDLRQKIRSEVTRLHGAQLEDSPNEWPDHGLVRRELYPWNDREPDRIADLDQINMLMNDVSDKLEVRAVDLPALTGDTDGTVMQLGVFAKADIQPGEIVLNETSLLTANNKLQDALCDACSADLPEVGSADWEKAVVCDDCEVVFCSDWCFENARDMYHPALCGQDVEAIAKDVPPAQAADSLYSLLLLRALAMAETQEVHPLDLPDVRYIWGDFTPTPDVDAPAYQELDSSASCLVPRTLPFSFENNVRLPFHMLEKMDVDIFANTQYDVWVFNTLYAKFRGTASARLSGLGGRAIRGPEVSAVHPMWCLANHSCDPNVSWEWGGAMKFWAKETRAAWVGKDGTQTVMSQAGIKKDEEIMNHYCDIELPVNERREWARGALGGDCLCPRCIYEAEATTSK</sequence>
<dbReference type="InterPro" id="IPR001214">
    <property type="entry name" value="SET_dom"/>
</dbReference>
<dbReference type="Pfam" id="PF00856">
    <property type="entry name" value="SET"/>
    <property type="match status" value="1"/>
</dbReference>
<gene>
    <name evidence="3" type="ORF">CB0940_00710</name>
    <name evidence="4" type="ORF">RHO25_000743</name>
</gene>
<evidence type="ECO:0000313" key="4">
    <source>
        <dbReference type="EMBL" id="WPA96137.1"/>
    </source>
</evidence>
<evidence type="ECO:0000313" key="3">
    <source>
        <dbReference type="EMBL" id="PIB02147.1"/>
    </source>
</evidence>
<feature type="domain" description="SET" evidence="2">
    <location>
        <begin position="308"/>
        <end position="611"/>
    </location>
</feature>
<reference evidence="3 5" key="1">
    <citation type="submission" date="2015-10" db="EMBL/GenBank/DDBJ databases">
        <title>The cercosporin biosynthetic gene cluster was horizontally transferred to several fungal lineages and shown to be expanded in Cercospora beticola based on microsynteny with recipient genomes.</title>
        <authorList>
            <person name="De Jonge R."/>
            <person name="Ebert M.K."/>
            <person name="Suttle J.C."/>
            <person name="Jurick Ii W.M."/>
            <person name="Secor G.A."/>
            <person name="Thomma B.P."/>
            <person name="Van De Peer Y."/>
            <person name="Bolton M.D."/>
        </authorList>
    </citation>
    <scope>NUCLEOTIDE SEQUENCE [LARGE SCALE GENOMIC DNA]</scope>
    <source>
        <strain evidence="3 5">09-40</strain>
    </source>
</reference>
<dbReference type="Gene3D" id="2.170.270.10">
    <property type="entry name" value="SET domain"/>
    <property type="match status" value="1"/>
</dbReference>
<evidence type="ECO:0000259" key="2">
    <source>
        <dbReference type="PROSITE" id="PS50280"/>
    </source>
</evidence>
<protein>
    <recommendedName>
        <fullName evidence="2">SET domain-containing protein</fullName>
    </recommendedName>
</protein>
<dbReference type="PROSITE" id="PS50280">
    <property type="entry name" value="SET"/>
    <property type="match status" value="1"/>
</dbReference>
<organism evidence="3 5">
    <name type="scientific">Cercospora beticola</name>
    <name type="common">Sugarbeet leaf spot fungus</name>
    <dbReference type="NCBI Taxonomy" id="122368"/>
    <lineage>
        <taxon>Eukaryota</taxon>
        <taxon>Fungi</taxon>
        <taxon>Dikarya</taxon>
        <taxon>Ascomycota</taxon>
        <taxon>Pezizomycotina</taxon>
        <taxon>Dothideomycetes</taxon>
        <taxon>Dothideomycetidae</taxon>
        <taxon>Mycosphaerellales</taxon>
        <taxon>Mycosphaerellaceae</taxon>
        <taxon>Cercospora</taxon>
    </lineage>
</organism>
<evidence type="ECO:0000313" key="6">
    <source>
        <dbReference type="Proteomes" id="UP001302367"/>
    </source>
</evidence>
<dbReference type="EMBL" id="CP134184">
    <property type="protein sequence ID" value="WPA96137.1"/>
    <property type="molecule type" value="Genomic_DNA"/>
</dbReference>
<dbReference type="OrthoDB" id="438641at2759"/>
<evidence type="ECO:0000313" key="5">
    <source>
        <dbReference type="Proteomes" id="UP000230605"/>
    </source>
</evidence>
<dbReference type="EMBL" id="LKMD01000100">
    <property type="protein sequence ID" value="PIB02147.1"/>
    <property type="molecule type" value="Genomic_DNA"/>
</dbReference>
<feature type="region of interest" description="Disordered" evidence="1">
    <location>
        <begin position="29"/>
        <end position="57"/>
    </location>
</feature>
<dbReference type="PANTHER" id="PTHR12197">
    <property type="entry name" value="HISTONE-LYSINE N-METHYLTRANSFERASE SMYD"/>
    <property type="match status" value="1"/>
</dbReference>
<dbReference type="GO" id="GO:0005634">
    <property type="term" value="C:nucleus"/>
    <property type="evidence" value="ECO:0007669"/>
    <property type="project" value="TreeGrafter"/>
</dbReference>
<feature type="compositionally biased region" description="Polar residues" evidence="1">
    <location>
        <begin position="29"/>
        <end position="40"/>
    </location>
</feature>
<dbReference type="PANTHER" id="PTHR12197:SF273">
    <property type="entry name" value="MYND-TYPE ZINC FINGER PROTEIN SAMB"/>
    <property type="match status" value="1"/>
</dbReference>
<proteinExistence type="predicted"/>
<reference evidence="4 6" key="2">
    <citation type="submission" date="2023-09" db="EMBL/GenBank/DDBJ databases">
        <title>Complete-Gapless Cercospora beticola genome.</title>
        <authorList>
            <person name="Wyatt N.A."/>
            <person name="Spanner R.E."/>
            <person name="Bolton M.D."/>
        </authorList>
    </citation>
    <scope>NUCLEOTIDE SEQUENCE [LARGE SCALE GENOMIC DNA]</scope>
    <source>
        <strain evidence="4">Cb09-40</strain>
    </source>
</reference>
<name>A0A2G5IBD0_CERBT</name>
<dbReference type="SUPFAM" id="SSF82199">
    <property type="entry name" value="SET domain"/>
    <property type="match status" value="1"/>
</dbReference>
<keyword evidence="6" id="KW-1185">Reference proteome</keyword>
<dbReference type="Proteomes" id="UP000230605">
    <property type="component" value="Chromosome 1"/>
</dbReference>
<evidence type="ECO:0000256" key="1">
    <source>
        <dbReference type="SAM" id="MobiDB-lite"/>
    </source>
</evidence>
<dbReference type="AlphaFoldDB" id="A0A2G5IBD0"/>